<dbReference type="AlphaFoldDB" id="W1YN09"/>
<dbReference type="SUPFAM" id="SSF53383">
    <property type="entry name" value="PLP-dependent transferases"/>
    <property type="match status" value="1"/>
</dbReference>
<dbReference type="EMBL" id="AZMM01002124">
    <property type="protein sequence ID" value="ETJ43847.1"/>
    <property type="molecule type" value="Genomic_DNA"/>
</dbReference>
<dbReference type="InterPro" id="IPR000277">
    <property type="entry name" value="Cys/Met-Metab_PyrdxlP-dep_enz"/>
</dbReference>
<protein>
    <submittedName>
        <fullName evidence="5">O-acetylhomoserine/O-acetylserine sulfhydrylase</fullName>
    </submittedName>
</protein>
<sequence>AQLNEEQQKSAGVTPDMIRLSIGLENVDDIIEDLAQALDKA</sequence>
<keyword evidence="4" id="KW-0663">Pyridoxal phosphate</keyword>
<evidence type="ECO:0000256" key="3">
    <source>
        <dbReference type="ARBA" id="ARBA00022679"/>
    </source>
</evidence>
<dbReference type="PANTHER" id="PTHR43797">
    <property type="entry name" value="HOMOCYSTEINE/CYSTEINE SYNTHASE"/>
    <property type="match status" value="1"/>
</dbReference>
<dbReference type="Gene3D" id="3.90.1150.10">
    <property type="entry name" value="Aspartate Aminotransferase, domain 1"/>
    <property type="match status" value="1"/>
</dbReference>
<accession>W1YN09</accession>
<comment type="caution">
    <text evidence="5">The sequence shown here is derived from an EMBL/GenBank/DDBJ whole genome shotgun (WGS) entry which is preliminary data.</text>
</comment>
<dbReference type="GO" id="GO:0071269">
    <property type="term" value="P:L-homocysteine biosynthetic process"/>
    <property type="evidence" value="ECO:0007669"/>
    <property type="project" value="TreeGrafter"/>
</dbReference>
<dbReference type="GO" id="GO:0019346">
    <property type="term" value="P:transsulfuration"/>
    <property type="evidence" value="ECO:0007669"/>
    <property type="project" value="InterPro"/>
</dbReference>
<keyword evidence="3" id="KW-0808">Transferase</keyword>
<dbReference type="InterPro" id="IPR015422">
    <property type="entry name" value="PyrdxlP-dep_Trfase_small"/>
</dbReference>
<dbReference type="InterPro" id="IPR006235">
    <property type="entry name" value="OAc-hSer/O-AcSer_sulfhydrylase"/>
</dbReference>
<dbReference type="GO" id="GO:0006535">
    <property type="term" value="P:cysteine biosynthetic process from serine"/>
    <property type="evidence" value="ECO:0007669"/>
    <property type="project" value="TreeGrafter"/>
</dbReference>
<dbReference type="Pfam" id="PF01053">
    <property type="entry name" value="Cys_Met_Meta_PP"/>
    <property type="match status" value="1"/>
</dbReference>
<comment type="cofactor">
    <cofactor evidence="1">
        <name>pyridoxal 5'-phosphate</name>
        <dbReference type="ChEBI" id="CHEBI:597326"/>
    </cofactor>
</comment>
<reference evidence="5" key="1">
    <citation type="submission" date="2013-12" db="EMBL/GenBank/DDBJ databases">
        <title>A Varibaculum cambriense genome reconstructed from a premature infant gut community with otherwise low bacterial novelty that shifts toward anaerobic metabolism during the third week of life.</title>
        <authorList>
            <person name="Brown C.T."/>
            <person name="Sharon I."/>
            <person name="Thomas B.C."/>
            <person name="Castelle C.J."/>
            <person name="Morowitz M.J."/>
            <person name="Banfield J.F."/>
        </authorList>
    </citation>
    <scope>NUCLEOTIDE SEQUENCE</scope>
</reference>
<dbReference type="GO" id="GO:0005737">
    <property type="term" value="C:cytoplasm"/>
    <property type="evidence" value="ECO:0007669"/>
    <property type="project" value="TreeGrafter"/>
</dbReference>
<dbReference type="PANTHER" id="PTHR43797:SF2">
    <property type="entry name" value="HOMOCYSTEINE_CYSTEINE SYNTHASE"/>
    <property type="match status" value="1"/>
</dbReference>
<evidence type="ECO:0000256" key="2">
    <source>
        <dbReference type="ARBA" id="ARBA00009077"/>
    </source>
</evidence>
<name>W1YN09_9ZZZZ</name>
<evidence type="ECO:0000256" key="1">
    <source>
        <dbReference type="ARBA" id="ARBA00001933"/>
    </source>
</evidence>
<proteinExistence type="inferred from homology"/>
<gene>
    <name evidence="5" type="ORF">Q604_UNBC02124G0001</name>
</gene>
<dbReference type="GO" id="GO:0004124">
    <property type="term" value="F:cysteine synthase activity"/>
    <property type="evidence" value="ECO:0007669"/>
    <property type="project" value="TreeGrafter"/>
</dbReference>
<evidence type="ECO:0000313" key="5">
    <source>
        <dbReference type="EMBL" id="ETJ43847.1"/>
    </source>
</evidence>
<feature type="non-terminal residue" evidence="5">
    <location>
        <position position="1"/>
    </location>
</feature>
<organism evidence="5">
    <name type="scientific">human gut metagenome</name>
    <dbReference type="NCBI Taxonomy" id="408170"/>
    <lineage>
        <taxon>unclassified sequences</taxon>
        <taxon>metagenomes</taxon>
        <taxon>organismal metagenomes</taxon>
    </lineage>
</organism>
<comment type="similarity">
    <text evidence="2">Belongs to the trans-sulfuration enzymes family.</text>
</comment>
<dbReference type="GO" id="GO:0003961">
    <property type="term" value="F:O-acetylhomoserine aminocarboxypropyltransferase activity"/>
    <property type="evidence" value="ECO:0007669"/>
    <property type="project" value="TreeGrafter"/>
</dbReference>
<dbReference type="InterPro" id="IPR015424">
    <property type="entry name" value="PyrdxlP-dep_Trfase"/>
</dbReference>
<dbReference type="GO" id="GO:0030170">
    <property type="term" value="F:pyridoxal phosphate binding"/>
    <property type="evidence" value="ECO:0007669"/>
    <property type="project" value="InterPro"/>
</dbReference>
<evidence type="ECO:0000256" key="4">
    <source>
        <dbReference type="ARBA" id="ARBA00022898"/>
    </source>
</evidence>